<feature type="chain" id="PRO_5035860670" evidence="4">
    <location>
        <begin position="22"/>
        <end position="272"/>
    </location>
</feature>
<dbReference type="AlphaFoldDB" id="A0A8S0UJ99"/>
<dbReference type="SMART" id="SM00837">
    <property type="entry name" value="DPBB_1"/>
    <property type="match status" value="1"/>
</dbReference>
<dbReference type="PANTHER" id="PTHR31692:SF56">
    <property type="entry name" value="EXPANSIN-B2-RELATED"/>
    <property type="match status" value="1"/>
</dbReference>
<proteinExistence type="inferred from homology"/>
<name>A0A8S0UJ99_OLEEU</name>
<dbReference type="OrthoDB" id="406505at2759"/>
<dbReference type="PROSITE" id="PS50843">
    <property type="entry name" value="EXPANSIN_CBD"/>
    <property type="match status" value="1"/>
</dbReference>
<feature type="domain" description="Expansin-like EG45" evidence="5">
    <location>
        <begin position="61"/>
        <end position="170"/>
    </location>
</feature>
<evidence type="ECO:0000256" key="4">
    <source>
        <dbReference type="SAM" id="SignalP"/>
    </source>
</evidence>
<evidence type="ECO:0000313" key="8">
    <source>
        <dbReference type="Proteomes" id="UP000594638"/>
    </source>
</evidence>
<evidence type="ECO:0000256" key="3">
    <source>
        <dbReference type="RuleBase" id="RU003460"/>
    </source>
</evidence>
<dbReference type="Gramene" id="OE9A079632T1">
    <property type="protein sequence ID" value="OE9A079632C1"/>
    <property type="gene ID" value="OE9A079632"/>
</dbReference>
<dbReference type="InterPro" id="IPR007112">
    <property type="entry name" value="Expansin/allergen_DPBB_dom"/>
</dbReference>
<dbReference type="SUPFAM" id="SSF50685">
    <property type="entry name" value="Barwin-like endoglucanases"/>
    <property type="match status" value="1"/>
</dbReference>
<comment type="caution">
    <text evidence="7">The sequence shown here is derived from an EMBL/GenBank/DDBJ whole genome shotgun (WGS) entry which is preliminary data.</text>
</comment>
<dbReference type="GO" id="GO:0005576">
    <property type="term" value="C:extracellular region"/>
    <property type="evidence" value="ECO:0007669"/>
    <property type="project" value="UniProtKB-SubCell"/>
</dbReference>
<dbReference type="EMBL" id="CACTIH010007841">
    <property type="protein sequence ID" value="CAA3018439.1"/>
    <property type="molecule type" value="Genomic_DNA"/>
</dbReference>
<dbReference type="PROSITE" id="PS50842">
    <property type="entry name" value="EXPANSIN_EG45"/>
    <property type="match status" value="1"/>
</dbReference>
<dbReference type="Pfam" id="PF03330">
    <property type="entry name" value="DPBB_1"/>
    <property type="match status" value="1"/>
</dbReference>
<comment type="similarity">
    <text evidence="3">Belongs to the expansin family.</text>
</comment>
<sequence>MFTHKIPQPLSLLTLLTISLAQINYCSCINAKSLNFSVASAFFPGVATFYAGPNEHDGGSGGACGFEDDGLVAPYNGLTAAGNNDLFKSGAGCGTCYQVKCTENVECSGYPVPITITNECPGACNDQHFHFDLSYKAFRLLAKRGQGFALQKHGIINIQYRRVQCSYRWTPIVFRIAKGSIRGQYLAFASEFVNGDGNVGAVELIVSKNNVVLPMTISYGATWATGFSIPDTSVGPYSVRLTTIESGRTILATNVIPADWAPGQEYRSSVNF</sequence>
<evidence type="ECO:0000256" key="1">
    <source>
        <dbReference type="ARBA" id="ARBA00004613"/>
    </source>
</evidence>
<dbReference type="PANTHER" id="PTHR31692">
    <property type="entry name" value="EXPANSIN-B3"/>
    <property type="match status" value="1"/>
</dbReference>
<keyword evidence="2" id="KW-0964">Secreted</keyword>
<protein>
    <submittedName>
        <fullName evidence="7">Expansin-B4-like</fullName>
    </submittedName>
</protein>
<comment type="subcellular location">
    <subcellularLocation>
        <location evidence="1">Secreted</location>
    </subcellularLocation>
</comment>
<dbReference type="Gene3D" id="2.40.40.10">
    <property type="entry name" value="RlpA-like domain"/>
    <property type="match status" value="1"/>
</dbReference>
<dbReference type="InterPro" id="IPR009009">
    <property type="entry name" value="RlpA-like_DPBB"/>
</dbReference>
<dbReference type="InterPro" id="IPR005795">
    <property type="entry name" value="LolPI"/>
</dbReference>
<dbReference type="InterPro" id="IPR007118">
    <property type="entry name" value="Expan_Lol_pI"/>
</dbReference>
<dbReference type="PRINTS" id="PR01225">
    <property type="entry name" value="EXPANSNFAMLY"/>
</dbReference>
<evidence type="ECO:0000259" key="5">
    <source>
        <dbReference type="PROSITE" id="PS50842"/>
    </source>
</evidence>
<evidence type="ECO:0000256" key="2">
    <source>
        <dbReference type="ARBA" id="ARBA00022525"/>
    </source>
</evidence>
<dbReference type="InterPro" id="IPR007117">
    <property type="entry name" value="Expansin_CBD"/>
</dbReference>
<reference evidence="7 8" key="1">
    <citation type="submission" date="2019-12" db="EMBL/GenBank/DDBJ databases">
        <authorList>
            <person name="Alioto T."/>
            <person name="Alioto T."/>
            <person name="Gomez Garrido J."/>
        </authorList>
    </citation>
    <scope>NUCLEOTIDE SEQUENCE [LARGE SCALE GENOMIC DNA]</scope>
</reference>
<gene>
    <name evidence="7" type="ORF">OLEA9_A079632</name>
</gene>
<dbReference type="SUPFAM" id="SSF49590">
    <property type="entry name" value="PHL pollen allergen"/>
    <property type="match status" value="1"/>
</dbReference>
<accession>A0A8S0UJ99</accession>
<evidence type="ECO:0000313" key="7">
    <source>
        <dbReference type="EMBL" id="CAA3018439.1"/>
    </source>
</evidence>
<dbReference type="InterPro" id="IPR036749">
    <property type="entry name" value="Expansin_CBD_sf"/>
</dbReference>
<organism evidence="7 8">
    <name type="scientific">Olea europaea subsp. europaea</name>
    <dbReference type="NCBI Taxonomy" id="158383"/>
    <lineage>
        <taxon>Eukaryota</taxon>
        <taxon>Viridiplantae</taxon>
        <taxon>Streptophyta</taxon>
        <taxon>Embryophyta</taxon>
        <taxon>Tracheophyta</taxon>
        <taxon>Spermatophyta</taxon>
        <taxon>Magnoliopsida</taxon>
        <taxon>eudicotyledons</taxon>
        <taxon>Gunneridae</taxon>
        <taxon>Pentapetalae</taxon>
        <taxon>asterids</taxon>
        <taxon>lamiids</taxon>
        <taxon>Lamiales</taxon>
        <taxon>Oleaceae</taxon>
        <taxon>Oleeae</taxon>
        <taxon>Olea</taxon>
    </lineage>
</organism>
<dbReference type="InterPro" id="IPR036908">
    <property type="entry name" value="RlpA-like_sf"/>
</dbReference>
<dbReference type="Gene3D" id="2.60.40.760">
    <property type="entry name" value="Expansin, cellulose-binding-like domain"/>
    <property type="match status" value="1"/>
</dbReference>
<dbReference type="Proteomes" id="UP000594638">
    <property type="component" value="Unassembled WGS sequence"/>
</dbReference>
<evidence type="ECO:0000259" key="6">
    <source>
        <dbReference type="PROSITE" id="PS50843"/>
    </source>
</evidence>
<dbReference type="PRINTS" id="PR00829">
    <property type="entry name" value="LOLP1ALLERGN"/>
</dbReference>
<feature type="signal peptide" evidence="4">
    <location>
        <begin position="1"/>
        <end position="21"/>
    </location>
</feature>
<dbReference type="GO" id="GO:0009653">
    <property type="term" value="P:anatomical structure morphogenesis"/>
    <property type="evidence" value="ECO:0007669"/>
    <property type="project" value="UniProtKB-ARBA"/>
</dbReference>
<keyword evidence="8" id="KW-1185">Reference proteome</keyword>
<feature type="domain" description="Expansin-like CBD" evidence="6">
    <location>
        <begin position="184"/>
        <end position="268"/>
    </location>
</feature>
<dbReference type="Pfam" id="PF01357">
    <property type="entry name" value="Expansin_C"/>
    <property type="match status" value="1"/>
</dbReference>
<keyword evidence="4" id="KW-0732">Signal</keyword>